<dbReference type="EMBL" id="MU865447">
    <property type="protein sequence ID" value="KAK4222945.1"/>
    <property type="molecule type" value="Genomic_DNA"/>
</dbReference>
<evidence type="ECO:0000313" key="2">
    <source>
        <dbReference type="EMBL" id="KAK4222945.1"/>
    </source>
</evidence>
<gene>
    <name evidence="2" type="ORF">QBC38DRAFT_518100</name>
</gene>
<evidence type="ECO:0000313" key="3">
    <source>
        <dbReference type="Proteomes" id="UP001301958"/>
    </source>
</evidence>
<protein>
    <submittedName>
        <fullName evidence="2">Uncharacterized protein</fullName>
    </submittedName>
</protein>
<evidence type="ECO:0000256" key="1">
    <source>
        <dbReference type="SAM" id="MobiDB-lite"/>
    </source>
</evidence>
<sequence>MAAATPTPTFTRGQIVPLTTTFTPPSDCFNNFPIRNVGGSVFEANSVTLGTDASKCYPAGFKSVTFSPGLCPNGWTGYYAMLPGIASTESRSVCCPRGYTMDTYYRVYCSSTSASLNGIIMEYISTASKSTLITSGIFVSVKVWHEDLVVIWRDGDFATSTSSPDDGDTTRTDIPSIEKYF</sequence>
<comment type="caution">
    <text evidence="2">The sequence shown here is derived from an EMBL/GenBank/DDBJ whole genome shotgun (WGS) entry which is preliminary data.</text>
</comment>
<dbReference type="AlphaFoldDB" id="A0AAN6YQT2"/>
<accession>A0AAN6YQT2</accession>
<keyword evidence="3" id="KW-1185">Reference proteome</keyword>
<reference evidence="2" key="1">
    <citation type="journal article" date="2023" name="Mol. Phylogenet. Evol.">
        <title>Genome-scale phylogeny and comparative genomics of the fungal order Sordariales.</title>
        <authorList>
            <person name="Hensen N."/>
            <person name="Bonometti L."/>
            <person name="Westerberg I."/>
            <person name="Brannstrom I.O."/>
            <person name="Guillou S."/>
            <person name="Cros-Aarteil S."/>
            <person name="Calhoun S."/>
            <person name="Haridas S."/>
            <person name="Kuo A."/>
            <person name="Mondo S."/>
            <person name="Pangilinan J."/>
            <person name="Riley R."/>
            <person name="LaButti K."/>
            <person name="Andreopoulos B."/>
            <person name="Lipzen A."/>
            <person name="Chen C."/>
            <person name="Yan M."/>
            <person name="Daum C."/>
            <person name="Ng V."/>
            <person name="Clum A."/>
            <person name="Steindorff A."/>
            <person name="Ohm R.A."/>
            <person name="Martin F."/>
            <person name="Silar P."/>
            <person name="Natvig D.O."/>
            <person name="Lalanne C."/>
            <person name="Gautier V."/>
            <person name="Ament-Velasquez S.L."/>
            <person name="Kruys A."/>
            <person name="Hutchinson M.I."/>
            <person name="Powell A.J."/>
            <person name="Barry K."/>
            <person name="Miller A.N."/>
            <person name="Grigoriev I.V."/>
            <person name="Debuchy R."/>
            <person name="Gladieux P."/>
            <person name="Hiltunen Thoren M."/>
            <person name="Johannesson H."/>
        </authorList>
    </citation>
    <scope>NUCLEOTIDE SEQUENCE</scope>
    <source>
        <strain evidence="2">CBS 990.96</strain>
    </source>
</reference>
<proteinExistence type="predicted"/>
<reference evidence="2" key="2">
    <citation type="submission" date="2023-05" db="EMBL/GenBank/DDBJ databases">
        <authorList>
            <consortium name="Lawrence Berkeley National Laboratory"/>
            <person name="Steindorff A."/>
            <person name="Hensen N."/>
            <person name="Bonometti L."/>
            <person name="Westerberg I."/>
            <person name="Brannstrom I.O."/>
            <person name="Guillou S."/>
            <person name="Cros-Aarteil S."/>
            <person name="Calhoun S."/>
            <person name="Haridas S."/>
            <person name="Kuo A."/>
            <person name="Mondo S."/>
            <person name="Pangilinan J."/>
            <person name="Riley R."/>
            <person name="Labutti K."/>
            <person name="Andreopoulos B."/>
            <person name="Lipzen A."/>
            <person name="Chen C."/>
            <person name="Yanf M."/>
            <person name="Daum C."/>
            <person name="Ng V."/>
            <person name="Clum A."/>
            <person name="Ohm R."/>
            <person name="Martin F."/>
            <person name="Silar P."/>
            <person name="Natvig D."/>
            <person name="Lalanne C."/>
            <person name="Gautier V."/>
            <person name="Ament-Velasquez S.L."/>
            <person name="Kruys A."/>
            <person name="Hutchinson M.I."/>
            <person name="Powell A.J."/>
            <person name="Barry K."/>
            <person name="Miller A.N."/>
            <person name="Grigoriev I.V."/>
            <person name="Debuchy R."/>
            <person name="Gladieux P."/>
            <person name="Thoren M.H."/>
            <person name="Johannesson H."/>
        </authorList>
    </citation>
    <scope>NUCLEOTIDE SEQUENCE</scope>
    <source>
        <strain evidence="2">CBS 990.96</strain>
    </source>
</reference>
<dbReference type="Proteomes" id="UP001301958">
    <property type="component" value="Unassembled WGS sequence"/>
</dbReference>
<feature type="region of interest" description="Disordered" evidence="1">
    <location>
        <begin position="160"/>
        <end position="181"/>
    </location>
</feature>
<name>A0AAN6YQT2_9PEZI</name>
<organism evidence="2 3">
    <name type="scientific">Podospora fimiseda</name>
    <dbReference type="NCBI Taxonomy" id="252190"/>
    <lineage>
        <taxon>Eukaryota</taxon>
        <taxon>Fungi</taxon>
        <taxon>Dikarya</taxon>
        <taxon>Ascomycota</taxon>
        <taxon>Pezizomycotina</taxon>
        <taxon>Sordariomycetes</taxon>
        <taxon>Sordariomycetidae</taxon>
        <taxon>Sordariales</taxon>
        <taxon>Podosporaceae</taxon>
        <taxon>Podospora</taxon>
    </lineage>
</organism>